<dbReference type="PANTHER" id="PTHR36792:SF5">
    <property type="entry name" value="SEL1 REPEAT PROTEIN"/>
    <property type="match status" value="1"/>
</dbReference>
<evidence type="ECO:0000313" key="3">
    <source>
        <dbReference type="Proteomes" id="UP000541444"/>
    </source>
</evidence>
<feature type="region of interest" description="Disordered" evidence="1">
    <location>
        <begin position="1"/>
        <end position="69"/>
    </location>
</feature>
<dbReference type="EMBL" id="JACGCM010000304">
    <property type="protein sequence ID" value="KAF6174087.1"/>
    <property type="molecule type" value="Genomic_DNA"/>
</dbReference>
<reference evidence="2 3" key="1">
    <citation type="journal article" date="2020" name="IScience">
        <title>Genome Sequencing of the Endangered Kingdonia uniflora (Circaeasteraceae, Ranunculales) Reveals Potential Mechanisms of Evolutionary Specialization.</title>
        <authorList>
            <person name="Sun Y."/>
            <person name="Deng T."/>
            <person name="Zhang A."/>
            <person name="Moore M.J."/>
            <person name="Landis J.B."/>
            <person name="Lin N."/>
            <person name="Zhang H."/>
            <person name="Zhang X."/>
            <person name="Huang J."/>
            <person name="Zhang X."/>
            <person name="Sun H."/>
            <person name="Wang H."/>
        </authorList>
    </citation>
    <scope>NUCLEOTIDE SEQUENCE [LARGE SCALE GENOMIC DNA]</scope>
    <source>
        <strain evidence="2">TB1705</strain>
        <tissue evidence="2">Leaf</tissue>
    </source>
</reference>
<dbReference type="Proteomes" id="UP000541444">
    <property type="component" value="Unassembled WGS sequence"/>
</dbReference>
<dbReference type="AlphaFoldDB" id="A0A7J7P3Q4"/>
<dbReference type="PANTHER" id="PTHR36792">
    <property type="entry name" value="EXPRESSED PROTEIN"/>
    <property type="match status" value="1"/>
</dbReference>
<evidence type="ECO:0000256" key="1">
    <source>
        <dbReference type="SAM" id="MobiDB-lite"/>
    </source>
</evidence>
<proteinExistence type="predicted"/>
<feature type="compositionally biased region" description="Basic and acidic residues" evidence="1">
    <location>
        <begin position="49"/>
        <end position="68"/>
    </location>
</feature>
<gene>
    <name evidence="2" type="ORF">GIB67_020269</name>
</gene>
<evidence type="ECO:0000313" key="2">
    <source>
        <dbReference type="EMBL" id="KAF6174087.1"/>
    </source>
</evidence>
<feature type="compositionally biased region" description="Low complexity" evidence="1">
    <location>
        <begin position="19"/>
        <end position="29"/>
    </location>
</feature>
<comment type="caution">
    <text evidence="2">The sequence shown here is derived from an EMBL/GenBank/DDBJ whole genome shotgun (WGS) entry which is preliminary data.</text>
</comment>
<dbReference type="OrthoDB" id="2384430at2759"/>
<name>A0A7J7P3Q4_9MAGN</name>
<sequence>MGKSLPSLSRILQEISRAPSSSSFHNPNNPKRPKPILKQFAPKQTGPKQVERGVELGKSKSKMEEKSPQSRYKLSMVVNDCVKRWFQDTLKEAKGGDCSMQVLVGQMYYSGYGVPRDPQKETIYECISEFIVRDQKKYMPIANVIISEVSLALSSEILAWIGSTLRMIRITFAIGIYISGSCTARPRRTFGTFSVTVLASTFSCCVTPMVKIRRT</sequence>
<protein>
    <submittedName>
        <fullName evidence="2">Uncharacterized protein</fullName>
    </submittedName>
</protein>
<keyword evidence="3" id="KW-1185">Reference proteome</keyword>
<organism evidence="2 3">
    <name type="scientific">Kingdonia uniflora</name>
    <dbReference type="NCBI Taxonomy" id="39325"/>
    <lineage>
        <taxon>Eukaryota</taxon>
        <taxon>Viridiplantae</taxon>
        <taxon>Streptophyta</taxon>
        <taxon>Embryophyta</taxon>
        <taxon>Tracheophyta</taxon>
        <taxon>Spermatophyta</taxon>
        <taxon>Magnoliopsida</taxon>
        <taxon>Ranunculales</taxon>
        <taxon>Circaeasteraceae</taxon>
        <taxon>Kingdonia</taxon>
    </lineage>
</organism>
<accession>A0A7J7P3Q4</accession>